<dbReference type="SUPFAM" id="SSF47473">
    <property type="entry name" value="EF-hand"/>
    <property type="match status" value="1"/>
</dbReference>
<evidence type="ECO:0000313" key="5">
    <source>
        <dbReference type="Ensembl" id="ENSNMLP00000000305.1"/>
    </source>
</evidence>
<dbReference type="PROSITE" id="PS50222">
    <property type="entry name" value="EF_HAND_2"/>
    <property type="match status" value="1"/>
</dbReference>
<proteinExistence type="inferred from homology"/>
<evidence type="ECO:0000256" key="2">
    <source>
        <dbReference type="ARBA" id="ARBA00022723"/>
    </source>
</evidence>
<name>A0A8C6S3N0_9GOBI</name>
<dbReference type="Proteomes" id="UP000694523">
    <property type="component" value="Unplaced"/>
</dbReference>
<dbReference type="InterPro" id="IPR002048">
    <property type="entry name" value="EF_hand_dom"/>
</dbReference>
<sequence>MANAPALPSAISTIMQVFDKYAGKDGNKDKLSKSEMKELIQAEMAPMLKDSKNPGQVDELFKCMDANGDDQVDFPEFMIALACLACICHGKECDMSKCKK</sequence>
<accession>A0A8C6S3N0</accession>
<reference evidence="5" key="2">
    <citation type="submission" date="2025-09" db="UniProtKB">
        <authorList>
            <consortium name="Ensembl"/>
        </authorList>
    </citation>
    <scope>IDENTIFICATION</scope>
</reference>
<dbReference type="InterPro" id="IPR013787">
    <property type="entry name" value="S100_Ca-bd_sub"/>
</dbReference>
<dbReference type="AlphaFoldDB" id="A0A8C6S3N0"/>
<organism evidence="5 6">
    <name type="scientific">Neogobius melanostomus</name>
    <name type="common">round goby</name>
    <dbReference type="NCBI Taxonomy" id="47308"/>
    <lineage>
        <taxon>Eukaryota</taxon>
        <taxon>Metazoa</taxon>
        <taxon>Chordata</taxon>
        <taxon>Craniata</taxon>
        <taxon>Vertebrata</taxon>
        <taxon>Euteleostomi</taxon>
        <taxon>Actinopterygii</taxon>
        <taxon>Neopterygii</taxon>
        <taxon>Teleostei</taxon>
        <taxon>Neoteleostei</taxon>
        <taxon>Acanthomorphata</taxon>
        <taxon>Gobiaria</taxon>
        <taxon>Gobiiformes</taxon>
        <taxon>Gobioidei</taxon>
        <taxon>Gobiidae</taxon>
        <taxon>Benthophilinae</taxon>
        <taxon>Neogobiini</taxon>
        <taxon>Neogobius</taxon>
    </lineage>
</organism>
<reference evidence="5" key="1">
    <citation type="submission" date="2025-08" db="UniProtKB">
        <authorList>
            <consortium name="Ensembl"/>
        </authorList>
    </citation>
    <scope>IDENTIFICATION</scope>
</reference>
<keyword evidence="2" id="KW-0479">Metal-binding</keyword>
<dbReference type="PROSITE" id="PS00018">
    <property type="entry name" value="EF_HAND_1"/>
    <property type="match status" value="1"/>
</dbReference>
<dbReference type="PANTHER" id="PTHR11639:SF134">
    <property type="entry name" value="PROTEIN S100-A1-RELATED"/>
    <property type="match status" value="1"/>
</dbReference>
<evidence type="ECO:0000256" key="1">
    <source>
        <dbReference type="ARBA" id="ARBA00007323"/>
    </source>
</evidence>
<protein>
    <recommendedName>
        <fullName evidence="4">EF-hand domain-containing protein</fullName>
    </recommendedName>
</protein>
<dbReference type="InterPro" id="IPR034325">
    <property type="entry name" value="S-100_dom"/>
</dbReference>
<evidence type="ECO:0000259" key="4">
    <source>
        <dbReference type="PROSITE" id="PS50222"/>
    </source>
</evidence>
<dbReference type="Gene3D" id="1.10.238.10">
    <property type="entry name" value="EF-hand"/>
    <property type="match status" value="1"/>
</dbReference>
<dbReference type="PANTHER" id="PTHR11639">
    <property type="entry name" value="S100 CALCIUM-BINDING PROTEIN"/>
    <property type="match status" value="1"/>
</dbReference>
<dbReference type="GO" id="GO:0005509">
    <property type="term" value="F:calcium ion binding"/>
    <property type="evidence" value="ECO:0007669"/>
    <property type="project" value="InterPro"/>
</dbReference>
<dbReference type="InterPro" id="IPR018247">
    <property type="entry name" value="EF_Hand_1_Ca_BS"/>
</dbReference>
<evidence type="ECO:0000256" key="3">
    <source>
        <dbReference type="ARBA" id="ARBA00022837"/>
    </source>
</evidence>
<dbReference type="GO" id="GO:0048306">
    <property type="term" value="F:calcium-dependent protein binding"/>
    <property type="evidence" value="ECO:0007669"/>
    <property type="project" value="TreeGrafter"/>
</dbReference>
<dbReference type="Pfam" id="PF01023">
    <property type="entry name" value="S_100"/>
    <property type="match status" value="1"/>
</dbReference>
<dbReference type="Ensembl" id="ENSNMLT00000000369.1">
    <property type="protein sequence ID" value="ENSNMLP00000000305.1"/>
    <property type="gene ID" value="ENSNMLG00000000258.1"/>
</dbReference>
<keyword evidence="6" id="KW-1185">Reference proteome</keyword>
<comment type="similarity">
    <text evidence="1">Belongs to the S-100 family.</text>
</comment>
<keyword evidence="3" id="KW-0106">Calcium</keyword>
<dbReference type="SMART" id="SM01394">
    <property type="entry name" value="S_100"/>
    <property type="match status" value="1"/>
</dbReference>
<dbReference type="CDD" id="cd00213">
    <property type="entry name" value="S-100"/>
    <property type="match status" value="1"/>
</dbReference>
<dbReference type="SMART" id="SM00054">
    <property type="entry name" value="EFh"/>
    <property type="match status" value="1"/>
</dbReference>
<feature type="domain" description="EF-hand" evidence="4">
    <location>
        <begin position="52"/>
        <end position="87"/>
    </location>
</feature>
<evidence type="ECO:0000313" key="6">
    <source>
        <dbReference type="Proteomes" id="UP000694523"/>
    </source>
</evidence>
<dbReference type="GO" id="GO:0046914">
    <property type="term" value="F:transition metal ion binding"/>
    <property type="evidence" value="ECO:0007669"/>
    <property type="project" value="InterPro"/>
</dbReference>
<dbReference type="InterPro" id="IPR011992">
    <property type="entry name" value="EF-hand-dom_pair"/>
</dbReference>